<dbReference type="PANTHER" id="PTHR39087:SF2">
    <property type="entry name" value="UPF0104 MEMBRANE PROTEIN MJ1595"/>
    <property type="match status" value="1"/>
</dbReference>
<evidence type="ECO:0000256" key="4">
    <source>
        <dbReference type="ARBA" id="ARBA00022989"/>
    </source>
</evidence>
<dbReference type="InterPro" id="IPR022791">
    <property type="entry name" value="L-PG_synthase/AglD"/>
</dbReference>
<dbReference type="Proteomes" id="UP001500218">
    <property type="component" value="Unassembled WGS sequence"/>
</dbReference>
<dbReference type="PANTHER" id="PTHR39087">
    <property type="entry name" value="UPF0104 MEMBRANE PROTEIN MJ1595"/>
    <property type="match status" value="1"/>
</dbReference>
<evidence type="ECO:0008006" key="9">
    <source>
        <dbReference type="Google" id="ProtNLM"/>
    </source>
</evidence>
<evidence type="ECO:0000256" key="6">
    <source>
        <dbReference type="SAM" id="Phobius"/>
    </source>
</evidence>
<comment type="caution">
    <text evidence="7">The sequence shown here is derived from an EMBL/GenBank/DDBJ whole genome shotgun (WGS) entry which is preliminary data.</text>
</comment>
<evidence type="ECO:0000256" key="1">
    <source>
        <dbReference type="ARBA" id="ARBA00004651"/>
    </source>
</evidence>
<evidence type="ECO:0000313" key="8">
    <source>
        <dbReference type="Proteomes" id="UP001500218"/>
    </source>
</evidence>
<dbReference type="RefSeq" id="WP_344128588.1">
    <property type="nucleotide sequence ID" value="NZ_BAAALT010000050.1"/>
</dbReference>
<keyword evidence="4 6" id="KW-1133">Transmembrane helix</keyword>
<keyword evidence="8" id="KW-1185">Reference proteome</keyword>
<feature type="transmembrane region" description="Helical" evidence="6">
    <location>
        <begin position="7"/>
        <end position="24"/>
    </location>
</feature>
<keyword evidence="3 6" id="KW-0812">Transmembrane</keyword>
<feature type="transmembrane region" description="Helical" evidence="6">
    <location>
        <begin position="225"/>
        <end position="246"/>
    </location>
</feature>
<feature type="transmembrane region" description="Helical" evidence="6">
    <location>
        <begin position="161"/>
        <end position="180"/>
    </location>
</feature>
<proteinExistence type="predicted"/>
<gene>
    <name evidence="7" type="ORF">GCM10009682_19510</name>
</gene>
<protein>
    <recommendedName>
        <fullName evidence="9">Flippase-like domain-containing protein</fullName>
    </recommendedName>
</protein>
<name>A0ABN2LRW6_9ACTN</name>
<comment type="subcellular location">
    <subcellularLocation>
        <location evidence="1">Cell membrane</location>
        <topology evidence="1">Multi-pass membrane protein</topology>
    </subcellularLocation>
</comment>
<dbReference type="Pfam" id="PF03706">
    <property type="entry name" value="LPG_synthase_TM"/>
    <property type="match status" value="1"/>
</dbReference>
<feature type="transmembrane region" description="Helical" evidence="6">
    <location>
        <begin position="44"/>
        <end position="61"/>
    </location>
</feature>
<accession>A0ABN2LRW6</accession>
<keyword evidence="2" id="KW-1003">Cell membrane</keyword>
<evidence type="ECO:0000256" key="3">
    <source>
        <dbReference type="ARBA" id="ARBA00022692"/>
    </source>
</evidence>
<feature type="transmembrane region" description="Helical" evidence="6">
    <location>
        <begin position="119"/>
        <end position="141"/>
    </location>
</feature>
<dbReference type="EMBL" id="BAAALT010000050">
    <property type="protein sequence ID" value="GAA1797919.1"/>
    <property type="molecule type" value="Genomic_DNA"/>
</dbReference>
<keyword evidence="5 6" id="KW-0472">Membrane</keyword>
<evidence type="ECO:0000256" key="2">
    <source>
        <dbReference type="ARBA" id="ARBA00022475"/>
    </source>
</evidence>
<feature type="transmembrane region" description="Helical" evidence="6">
    <location>
        <begin position="306"/>
        <end position="326"/>
    </location>
</feature>
<organism evidence="7 8">
    <name type="scientific">Luedemannella flava</name>
    <dbReference type="NCBI Taxonomy" id="349316"/>
    <lineage>
        <taxon>Bacteria</taxon>
        <taxon>Bacillati</taxon>
        <taxon>Actinomycetota</taxon>
        <taxon>Actinomycetes</taxon>
        <taxon>Micromonosporales</taxon>
        <taxon>Micromonosporaceae</taxon>
        <taxon>Luedemannella</taxon>
    </lineage>
</organism>
<reference evidence="8" key="1">
    <citation type="journal article" date="2019" name="Int. J. Syst. Evol. Microbiol.">
        <title>The Global Catalogue of Microorganisms (GCM) 10K type strain sequencing project: providing services to taxonomists for standard genome sequencing and annotation.</title>
        <authorList>
            <consortium name="The Broad Institute Genomics Platform"/>
            <consortium name="The Broad Institute Genome Sequencing Center for Infectious Disease"/>
            <person name="Wu L."/>
            <person name="Ma J."/>
        </authorList>
    </citation>
    <scope>NUCLEOTIDE SEQUENCE [LARGE SCALE GENOMIC DNA]</scope>
    <source>
        <strain evidence="8">JCM 13250</strain>
    </source>
</reference>
<sequence>MQRIPRWLRLIIAVATVAAVMLTLRGKLPDAGELLAALRSANPFWLLVAAVAEALSLRAFARQQKRLLLAFGVETTMPRAMALTVSRSAIAIGLPAGSAVSSGFAYKQFRTWGASRQTATTVMILSGLISFAGLAALYLTGAVAHLLSGLGDVVHAHPDEAGALGVLAAVIGVAAIGSLLTRDRTARSASVAAENAVAPTGWLATKIFPVRSALRAAGAVPWRHWHLALLCAVLSWVADLACLLAATQAFHLPLGFFDLAAPYLAIQLIRQVPVTPGGIGLIEASLLTALVSAGAAQAPAAAAVLGYRLFSCWLILPAGLVTWFAIRRSERRWRVPEAAPLADPVAS</sequence>
<evidence type="ECO:0000256" key="5">
    <source>
        <dbReference type="ARBA" id="ARBA00023136"/>
    </source>
</evidence>
<evidence type="ECO:0000313" key="7">
    <source>
        <dbReference type="EMBL" id="GAA1797919.1"/>
    </source>
</evidence>